<evidence type="ECO:0000313" key="1">
    <source>
        <dbReference type="EMBL" id="KKN59848.1"/>
    </source>
</evidence>
<protein>
    <recommendedName>
        <fullName evidence="2">C2H2-type domain-containing protein</fullName>
    </recommendedName>
</protein>
<dbReference type="AlphaFoldDB" id="A0A0F9V1W8"/>
<evidence type="ECO:0008006" key="2">
    <source>
        <dbReference type="Google" id="ProtNLM"/>
    </source>
</evidence>
<sequence>MGSHNSNCKTLRNGFRCNNCSKGFMMEWAKKNHERLCLERGKIK</sequence>
<proteinExistence type="predicted"/>
<reference evidence="1" key="1">
    <citation type="journal article" date="2015" name="Nature">
        <title>Complex archaea that bridge the gap between prokaryotes and eukaryotes.</title>
        <authorList>
            <person name="Spang A."/>
            <person name="Saw J.H."/>
            <person name="Jorgensen S.L."/>
            <person name="Zaremba-Niedzwiedzka K."/>
            <person name="Martijn J."/>
            <person name="Lind A.E."/>
            <person name="van Eijk R."/>
            <person name="Schleper C."/>
            <person name="Guy L."/>
            <person name="Ettema T.J."/>
        </authorList>
    </citation>
    <scope>NUCLEOTIDE SEQUENCE</scope>
</reference>
<accession>A0A0F9V1W8</accession>
<gene>
    <name evidence="1" type="ORF">LCGC14_0538460</name>
</gene>
<name>A0A0F9V1W8_9ZZZZ</name>
<comment type="caution">
    <text evidence="1">The sequence shown here is derived from an EMBL/GenBank/DDBJ whole genome shotgun (WGS) entry which is preliminary data.</text>
</comment>
<organism evidence="1">
    <name type="scientific">marine sediment metagenome</name>
    <dbReference type="NCBI Taxonomy" id="412755"/>
    <lineage>
        <taxon>unclassified sequences</taxon>
        <taxon>metagenomes</taxon>
        <taxon>ecological metagenomes</taxon>
    </lineage>
</organism>
<dbReference type="EMBL" id="LAZR01000714">
    <property type="protein sequence ID" value="KKN59848.1"/>
    <property type="molecule type" value="Genomic_DNA"/>
</dbReference>